<keyword evidence="1" id="KW-1185">Reference proteome</keyword>
<protein>
    <submittedName>
        <fullName evidence="2">Uncharacterized protein</fullName>
    </submittedName>
</protein>
<evidence type="ECO:0000313" key="1">
    <source>
        <dbReference type="Proteomes" id="UP000887566"/>
    </source>
</evidence>
<dbReference type="Proteomes" id="UP000887566">
    <property type="component" value="Unplaced"/>
</dbReference>
<evidence type="ECO:0000313" key="2">
    <source>
        <dbReference type="WBParaSite" id="PSAMB.scaffold1115size35743.g11114.t1"/>
    </source>
</evidence>
<sequence length="99" mass="11448">MTQNGAKTFATSKLEEAFRPGYYIEFSNPLWYLIARTKDIFARSGRNGRAVPGQINWRRLVNPMHMGSLQLANQKVFKEKKIFKQNRAAKRGKQSLMLT</sequence>
<name>A0A914UP55_9BILA</name>
<dbReference type="AlphaFoldDB" id="A0A914UP55"/>
<proteinExistence type="predicted"/>
<organism evidence="1 2">
    <name type="scientific">Plectus sambesii</name>
    <dbReference type="NCBI Taxonomy" id="2011161"/>
    <lineage>
        <taxon>Eukaryota</taxon>
        <taxon>Metazoa</taxon>
        <taxon>Ecdysozoa</taxon>
        <taxon>Nematoda</taxon>
        <taxon>Chromadorea</taxon>
        <taxon>Plectida</taxon>
        <taxon>Plectina</taxon>
        <taxon>Plectoidea</taxon>
        <taxon>Plectidae</taxon>
        <taxon>Plectus</taxon>
    </lineage>
</organism>
<accession>A0A914UP55</accession>
<reference evidence="2" key="1">
    <citation type="submission" date="2022-11" db="UniProtKB">
        <authorList>
            <consortium name="WormBaseParasite"/>
        </authorList>
    </citation>
    <scope>IDENTIFICATION</scope>
</reference>
<dbReference type="WBParaSite" id="PSAMB.scaffold1115size35743.g11114.t1">
    <property type="protein sequence ID" value="PSAMB.scaffold1115size35743.g11114.t1"/>
    <property type="gene ID" value="PSAMB.scaffold1115size35743.g11114"/>
</dbReference>